<dbReference type="InterPro" id="IPR011629">
    <property type="entry name" value="CobW-like_C"/>
</dbReference>
<dbReference type="EMBL" id="SHMP01000009">
    <property type="protein sequence ID" value="RZV06079.1"/>
    <property type="molecule type" value="Genomic_DNA"/>
</dbReference>
<protein>
    <submittedName>
        <fullName evidence="7">G3E family GTPase</fullName>
    </submittedName>
</protein>
<evidence type="ECO:0000256" key="1">
    <source>
        <dbReference type="ARBA" id="ARBA00022741"/>
    </source>
</evidence>
<dbReference type="InterPro" id="IPR003495">
    <property type="entry name" value="CobW/HypB/UreG_nucleotide-bd"/>
</dbReference>
<dbReference type="Pfam" id="PF02492">
    <property type="entry name" value="cobW"/>
    <property type="match status" value="1"/>
</dbReference>
<dbReference type="Gene3D" id="3.30.1220.10">
    <property type="entry name" value="CobW-like, C-terminal domain"/>
    <property type="match status" value="1"/>
</dbReference>
<evidence type="ECO:0000256" key="2">
    <source>
        <dbReference type="ARBA" id="ARBA00022801"/>
    </source>
</evidence>
<keyword evidence="1" id="KW-0547">Nucleotide-binding</keyword>
<dbReference type="AlphaFoldDB" id="A0A482Y0Z4"/>
<sequence>MTNNLVPIVHNYLSMSDTIPVTVLSGALGAGKTTTLNHVLTEDHGHEVAVLVNDMGDVNIDVEHIEQQSELSQADEEVIEMSNGCICCRLRGDMLDAVGELVENREFDYLLVESSGISEPIPVAQTFALGFEDTEYDPTDDYHLDTMVSVVDAHAMYKGFDSGKALTSDEPAAGTDRVPEEVLLDQIEFCDVLLLNKCDLVPSADLDEIEAVLKALQPRAKLVRTEFGRVDPGEILDTGRFDFEEAQNSAGWKHELQGGHHHDAAAEEHGVESFVFRADRPFHPERFADLLRNLPSAIIRAKGFFWSAGREDVAMGLDKAGQSVRAGPQGQWIVTLPKQQQQRYLQATPGREDEWDDQWGDRGAKLVFIGRNFEATEMKAWLEDCLLSDTEMDEDWSTYPDPFGVEERELALADD</sequence>
<gene>
    <name evidence="7" type="ORF">BDK88_4034</name>
</gene>
<dbReference type="PANTHER" id="PTHR43603:SF1">
    <property type="entry name" value="ZINC-REGULATED GTPASE METALLOPROTEIN ACTIVATOR 1"/>
    <property type="match status" value="1"/>
</dbReference>
<dbReference type="Gene3D" id="3.40.50.300">
    <property type="entry name" value="P-loop containing nucleotide triphosphate hydrolases"/>
    <property type="match status" value="1"/>
</dbReference>
<evidence type="ECO:0000256" key="4">
    <source>
        <dbReference type="ARBA" id="ARBA00034320"/>
    </source>
</evidence>
<evidence type="ECO:0000259" key="6">
    <source>
        <dbReference type="SMART" id="SM00833"/>
    </source>
</evidence>
<reference evidence="7 8" key="1">
    <citation type="submission" date="2019-02" db="EMBL/GenBank/DDBJ databases">
        <title>Genomic Encyclopedia of Archaeal and Bacterial Type Strains, Phase II (KMG-II): from individual species to whole genera.</title>
        <authorList>
            <person name="Goeker M."/>
        </authorList>
    </citation>
    <scope>NUCLEOTIDE SEQUENCE [LARGE SCALE GENOMIC DNA]</scope>
    <source>
        <strain evidence="7 8">DSM 18328</strain>
    </source>
</reference>
<feature type="domain" description="CobW C-terminal" evidence="6">
    <location>
        <begin position="271"/>
        <end position="386"/>
    </location>
</feature>
<dbReference type="InterPro" id="IPR027417">
    <property type="entry name" value="P-loop_NTPase"/>
</dbReference>
<dbReference type="Proteomes" id="UP000291097">
    <property type="component" value="Unassembled WGS sequence"/>
</dbReference>
<dbReference type="SMART" id="SM00833">
    <property type="entry name" value="CobW_C"/>
    <property type="match status" value="1"/>
</dbReference>
<keyword evidence="2" id="KW-0378">Hydrolase</keyword>
<dbReference type="GO" id="GO:0016787">
    <property type="term" value="F:hydrolase activity"/>
    <property type="evidence" value="ECO:0007669"/>
    <property type="project" value="UniProtKB-KW"/>
</dbReference>
<evidence type="ECO:0000313" key="8">
    <source>
        <dbReference type="Proteomes" id="UP000291097"/>
    </source>
</evidence>
<accession>A0A482Y0Z4</accession>
<evidence type="ECO:0000313" key="7">
    <source>
        <dbReference type="EMBL" id="RZV06079.1"/>
    </source>
</evidence>
<proteinExistence type="inferred from homology"/>
<comment type="caution">
    <text evidence="7">The sequence shown here is derived from an EMBL/GenBank/DDBJ whole genome shotgun (WGS) entry which is preliminary data.</text>
</comment>
<comment type="similarity">
    <text evidence="4">Belongs to the SIMIBI class G3E GTPase family. ZNG1 subfamily.</text>
</comment>
<evidence type="ECO:0000256" key="3">
    <source>
        <dbReference type="ARBA" id="ARBA00023186"/>
    </source>
</evidence>
<dbReference type="InterPro" id="IPR051927">
    <property type="entry name" value="Zn_Chap_cDPG_Synth"/>
</dbReference>
<comment type="catalytic activity">
    <reaction evidence="5">
        <text>GTP + H2O = GDP + phosphate + H(+)</text>
        <dbReference type="Rhea" id="RHEA:19669"/>
        <dbReference type="ChEBI" id="CHEBI:15377"/>
        <dbReference type="ChEBI" id="CHEBI:15378"/>
        <dbReference type="ChEBI" id="CHEBI:37565"/>
        <dbReference type="ChEBI" id="CHEBI:43474"/>
        <dbReference type="ChEBI" id="CHEBI:58189"/>
    </reaction>
    <physiologicalReaction direction="left-to-right" evidence="5">
        <dbReference type="Rhea" id="RHEA:19670"/>
    </physiologicalReaction>
</comment>
<evidence type="ECO:0000256" key="5">
    <source>
        <dbReference type="ARBA" id="ARBA00049117"/>
    </source>
</evidence>
<dbReference type="InterPro" id="IPR036627">
    <property type="entry name" value="CobW-likC_sf"/>
</dbReference>
<dbReference type="CDD" id="cd03112">
    <property type="entry name" value="CobW-like"/>
    <property type="match status" value="1"/>
</dbReference>
<name>A0A482Y0Z4_9EURY</name>
<dbReference type="GO" id="GO:0000166">
    <property type="term" value="F:nucleotide binding"/>
    <property type="evidence" value="ECO:0007669"/>
    <property type="project" value="UniProtKB-KW"/>
</dbReference>
<organism evidence="7 8">
    <name type="scientific">Natrinema hispanicum</name>
    <dbReference type="NCBI Taxonomy" id="392421"/>
    <lineage>
        <taxon>Archaea</taxon>
        <taxon>Methanobacteriati</taxon>
        <taxon>Methanobacteriota</taxon>
        <taxon>Stenosarchaea group</taxon>
        <taxon>Halobacteria</taxon>
        <taxon>Halobacteriales</taxon>
        <taxon>Natrialbaceae</taxon>
        <taxon>Natrinema</taxon>
    </lineage>
</organism>
<dbReference type="PANTHER" id="PTHR43603">
    <property type="entry name" value="COBW DOMAIN-CONTAINING PROTEIN DDB_G0274527"/>
    <property type="match status" value="1"/>
</dbReference>
<keyword evidence="3" id="KW-0143">Chaperone</keyword>
<dbReference type="Pfam" id="PF07683">
    <property type="entry name" value="CobW_C"/>
    <property type="match status" value="1"/>
</dbReference>
<dbReference type="SUPFAM" id="SSF52540">
    <property type="entry name" value="P-loop containing nucleoside triphosphate hydrolases"/>
    <property type="match status" value="1"/>
</dbReference>